<sequence length="331" mass="35760">MKWQIGKILLLTLVISLMLNTAVQAADVQGLICYGGPTNDQGFNQMAYEGMNRAVTSFAPKLNMDVFINKKADNLSVEDVAKLGNKKDFIIGLGDVYLPIFAKLAASRPKTKFVVIDGDKNLGMINLLCVKFNDLEAGFLAGIAAGATTNTKNIGFIGGYKNLRSNQELLSGYKAGAYYVNPAVKVKSDFVGSFTDPEKLEKKALQMYGKRVDVIFHAAGMSGKGLFIAAAKVKKLAIGCDTNQRDTAPEEARPYILTSALKRVDNAVYSIIDDIVNEKFKSGLRVEDCSTGGVGYADNSINNKALAKAEPLLLDANAELTLKAIKIRVVK</sequence>
<evidence type="ECO:0000259" key="7">
    <source>
        <dbReference type="Pfam" id="PF02608"/>
    </source>
</evidence>
<evidence type="ECO:0000256" key="4">
    <source>
        <dbReference type="ARBA" id="ARBA00022729"/>
    </source>
</evidence>
<evidence type="ECO:0000256" key="2">
    <source>
        <dbReference type="ARBA" id="ARBA00008610"/>
    </source>
</evidence>
<accession>A0A644V6W6</accession>
<evidence type="ECO:0000256" key="6">
    <source>
        <dbReference type="ARBA" id="ARBA00023288"/>
    </source>
</evidence>
<dbReference type="EMBL" id="VSSQ01000223">
    <property type="protein sequence ID" value="MPL86543.1"/>
    <property type="molecule type" value="Genomic_DNA"/>
</dbReference>
<feature type="domain" description="ABC transporter substrate-binding protein PnrA-like" evidence="7">
    <location>
        <begin position="33"/>
        <end position="306"/>
    </location>
</feature>
<evidence type="ECO:0000256" key="5">
    <source>
        <dbReference type="ARBA" id="ARBA00023136"/>
    </source>
</evidence>
<keyword evidence="3" id="KW-1003">Cell membrane</keyword>
<keyword evidence="6" id="KW-0449">Lipoprotein</keyword>
<keyword evidence="5" id="KW-0472">Membrane</keyword>
<gene>
    <name evidence="8" type="ORF">SDC9_32525</name>
</gene>
<proteinExistence type="inferred from homology"/>
<comment type="caution">
    <text evidence="8">The sequence shown here is derived from an EMBL/GenBank/DDBJ whole genome shotgun (WGS) entry which is preliminary data.</text>
</comment>
<dbReference type="SUPFAM" id="SSF53822">
    <property type="entry name" value="Periplasmic binding protein-like I"/>
    <property type="match status" value="1"/>
</dbReference>
<dbReference type="Gene3D" id="3.40.50.2300">
    <property type="match status" value="2"/>
</dbReference>
<dbReference type="PANTHER" id="PTHR34296:SF2">
    <property type="entry name" value="ABC TRANSPORTER GUANOSINE-BINDING PROTEIN NUPN"/>
    <property type="match status" value="1"/>
</dbReference>
<dbReference type="AlphaFoldDB" id="A0A644V6W6"/>
<protein>
    <recommendedName>
        <fullName evidence="7">ABC transporter substrate-binding protein PnrA-like domain-containing protein</fullName>
    </recommendedName>
</protein>
<keyword evidence="4" id="KW-0732">Signal</keyword>
<dbReference type="GO" id="GO:0005886">
    <property type="term" value="C:plasma membrane"/>
    <property type="evidence" value="ECO:0007669"/>
    <property type="project" value="UniProtKB-SubCell"/>
</dbReference>
<dbReference type="Pfam" id="PF02608">
    <property type="entry name" value="Bmp"/>
    <property type="match status" value="1"/>
</dbReference>
<comment type="subcellular location">
    <subcellularLocation>
        <location evidence="1">Cell membrane</location>
        <topology evidence="1">Lipid-anchor</topology>
    </subcellularLocation>
</comment>
<dbReference type="PANTHER" id="PTHR34296">
    <property type="entry name" value="TRANSCRIPTIONAL ACTIVATOR PROTEIN MED"/>
    <property type="match status" value="1"/>
</dbReference>
<dbReference type="InterPro" id="IPR050957">
    <property type="entry name" value="BMP_lipoprotein"/>
</dbReference>
<comment type="similarity">
    <text evidence="2">Belongs to the BMP lipoprotein family.</text>
</comment>
<dbReference type="InterPro" id="IPR028082">
    <property type="entry name" value="Peripla_BP_I"/>
</dbReference>
<evidence type="ECO:0000256" key="1">
    <source>
        <dbReference type="ARBA" id="ARBA00004193"/>
    </source>
</evidence>
<organism evidence="8">
    <name type="scientific">bioreactor metagenome</name>
    <dbReference type="NCBI Taxonomy" id="1076179"/>
    <lineage>
        <taxon>unclassified sequences</taxon>
        <taxon>metagenomes</taxon>
        <taxon>ecological metagenomes</taxon>
    </lineage>
</organism>
<dbReference type="InterPro" id="IPR003760">
    <property type="entry name" value="PnrA-like"/>
</dbReference>
<reference evidence="8" key="1">
    <citation type="submission" date="2019-08" db="EMBL/GenBank/DDBJ databases">
        <authorList>
            <person name="Kucharzyk K."/>
            <person name="Murdoch R.W."/>
            <person name="Higgins S."/>
            <person name="Loffler F."/>
        </authorList>
    </citation>
    <scope>NUCLEOTIDE SEQUENCE</scope>
</reference>
<evidence type="ECO:0000313" key="8">
    <source>
        <dbReference type="EMBL" id="MPL86543.1"/>
    </source>
</evidence>
<evidence type="ECO:0000256" key="3">
    <source>
        <dbReference type="ARBA" id="ARBA00022475"/>
    </source>
</evidence>
<name>A0A644V6W6_9ZZZZ</name>